<name>A0AAV9N991_9EURO</name>
<dbReference type="RefSeq" id="XP_064704567.1">
    <property type="nucleotide sequence ID" value="XM_064848028.1"/>
</dbReference>
<dbReference type="PANTHER" id="PTHR12110:SF21">
    <property type="entry name" value="XYLOSE ISOMERASE-LIKE TIM BARREL DOMAIN-CONTAINING PROTEIN"/>
    <property type="match status" value="1"/>
</dbReference>
<dbReference type="GeneID" id="89972629"/>
<gene>
    <name evidence="2" type="ORF">LTR84_004451</name>
</gene>
<feature type="domain" description="Xylose isomerase-like TIM barrel" evidence="1">
    <location>
        <begin position="17"/>
        <end position="319"/>
    </location>
</feature>
<comment type="caution">
    <text evidence="2">The sequence shown here is derived from an EMBL/GenBank/DDBJ whole genome shotgun (WGS) entry which is preliminary data.</text>
</comment>
<reference evidence="2 3" key="1">
    <citation type="submission" date="2023-08" db="EMBL/GenBank/DDBJ databases">
        <title>Black Yeasts Isolated from many extreme environments.</title>
        <authorList>
            <person name="Coleine C."/>
            <person name="Stajich J.E."/>
            <person name="Selbmann L."/>
        </authorList>
    </citation>
    <scope>NUCLEOTIDE SEQUENCE [LARGE SCALE GENOMIC DNA]</scope>
    <source>
        <strain evidence="2 3">CCFEE 5792</strain>
    </source>
</reference>
<dbReference type="SUPFAM" id="SSF51658">
    <property type="entry name" value="Xylose isomerase-like"/>
    <property type="match status" value="1"/>
</dbReference>
<proteinExistence type="predicted"/>
<sequence length="336" mass="38231">MSIARATTHHELEPKIKATAQAGFEAIELFYEDIKLPSRRQTNITRPFQENLYSNARLFRKLCDQYGLKVIVFQPFKNYEGLLSKSRHEEKLAKAMVFFEICQILGADILLIPSMFHTSLEIATGGEKVVEDFRELADLAASYSPPIRLAYEYMAWGAHVDSWQTTWAVVQKVDRSNFGMCIDTYHTLAKVYGDPEALDGLRPNALESLKADLADLARMVDVQKIWYIQLSEAMKMDTPLSPSHPFFNSQQHPLMQWSRNGRVFPGDLELGGYMPVDEIVRTLVLEMGYQGWVSMESFHASTADPDPETPIRQAQKAMKLWKQLVASLETESKTGE</sequence>
<dbReference type="InterPro" id="IPR050312">
    <property type="entry name" value="IolE/XylAMocC-like"/>
</dbReference>
<keyword evidence="3" id="KW-1185">Reference proteome</keyword>
<dbReference type="Gene3D" id="3.20.20.150">
    <property type="entry name" value="Divalent-metal-dependent TIM barrel enzymes"/>
    <property type="match status" value="1"/>
</dbReference>
<dbReference type="InterPro" id="IPR013022">
    <property type="entry name" value="Xyl_isomerase-like_TIM-brl"/>
</dbReference>
<evidence type="ECO:0000313" key="2">
    <source>
        <dbReference type="EMBL" id="KAK5049522.1"/>
    </source>
</evidence>
<dbReference type="EMBL" id="JAVRRD010000019">
    <property type="protein sequence ID" value="KAK5049522.1"/>
    <property type="molecule type" value="Genomic_DNA"/>
</dbReference>
<evidence type="ECO:0000313" key="3">
    <source>
        <dbReference type="Proteomes" id="UP001358417"/>
    </source>
</evidence>
<dbReference type="PANTHER" id="PTHR12110">
    <property type="entry name" value="HYDROXYPYRUVATE ISOMERASE"/>
    <property type="match status" value="1"/>
</dbReference>
<accession>A0AAV9N991</accession>
<dbReference type="Pfam" id="PF01261">
    <property type="entry name" value="AP_endonuc_2"/>
    <property type="match status" value="1"/>
</dbReference>
<dbReference type="AlphaFoldDB" id="A0AAV9N991"/>
<protein>
    <recommendedName>
        <fullName evidence="1">Xylose isomerase-like TIM barrel domain-containing protein</fullName>
    </recommendedName>
</protein>
<evidence type="ECO:0000259" key="1">
    <source>
        <dbReference type="Pfam" id="PF01261"/>
    </source>
</evidence>
<dbReference type="Proteomes" id="UP001358417">
    <property type="component" value="Unassembled WGS sequence"/>
</dbReference>
<dbReference type="InterPro" id="IPR036237">
    <property type="entry name" value="Xyl_isomerase-like_sf"/>
</dbReference>
<organism evidence="2 3">
    <name type="scientific">Exophiala bonariae</name>
    <dbReference type="NCBI Taxonomy" id="1690606"/>
    <lineage>
        <taxon>Eukaryota</taxon>
        <taxon>Fungi</taxon>
        <taxon>Dikarya</taxon>
        <taxon>Ascomycota</taxon>
        <taxon>Pezizomycotina</taxon>
        <taxon>Eurotiomycetes</taxon>
        <taxon>Chaetothyriomycetidae</taxon>
        <taxon>Chaetothyriales</taxon>
        <taxon>Herpotrichiellaceae</taxon>
        <taxon>Exophiala</taxon>
    </lineage>
</organism>